<feature type="domain" description="Tr-type G" evidence="7">
    <location>
        <begin position="175"/>
        <end position="404"/>
    </location>
</feature>
<evidence type="ECO:0000313" key="9">
    <source>
        <dbReference type="Proteomes" id="UP000241769"/>
    </source>
</evidence>
<evidence type="ECO:0000256" key="1">
    <source>
        <dbReference type="ARBA" id="ARBA00004496"/>
    </source>
</evidence>
<reference evidence="8 9" key="1">
    <citation type="journal article" date="2018" name="Genome Biol. Evol.">
        <title>Multiple Roots of Fruiting Body Formation in Amoebozoa.</title>
        <authorList>
            <person name="Hillmann F."/>
            <person name="Forbes G."/>
            <person name="Novohradska S."/>
            <person name="Ferling I."/>
            <person name="Riege K."/>
            <person name="Groth M."/>
            <person name="Westermann M."/>
            <person name="Marz M."/>
            <person name="Spaller T."/>
            <person name="Winckler T."/>
            <person name="Schaap P."/>
            <person name="Glockner G."/>
        </authorList>
    </citation>
    <scope>NUCLEOTIDE SEQUENCE [LARGE SCALE GENOMIC DNA]</scope>
    <source>
        <strain evidence="8 9">Jena</strain>
    </source>
</reference>
<dbReference type="Pfam" id="PF22594">
    <property type="entry name" value="GTP-eEF1A_C"/>
    <property type="match status" value="1"/>
</dbReference>
<dbReference type="PROSITE" id="PS51722">
    <property type="entry name" value="G_TR_2"/>
    <property type="match status" value="1"/>
</dbReference>
<dbReference type="FunFam" id="2.40.30.10:FF:000020">
    <property type="entry name" value="Translation elongation factor EF-1"/>
    <property type="match status" value="1"/>
</dbReference>
<protein>
    <submittedName>
        <fullName evidence="8">Elongation factor tu</fullName>
    </submittedName>
</protein>
<dbReference type="Gene3D" id="3.40.50.300">
    <property type="entry name" value="P-loop containing nucleotide triphosphate hydrolases"/>
    <property type="match status" value="1"/>
</dbReference>
<dbReference type="Proteomes" id="UP000241769">
    <property type="component" value="Unassembled WGS sequence"/>
</dbReference>
<sequence length="628" mass="69300">MPRQHDLRPTLYVLFKGSFSVSAKDSSSSQNAHVAYLKLTRPSMNPNASTFVPRFGSAPAAQPAAAPSKPAVLVLGAKDVAEKPAASPVQQSPPTQPAASVNKEEKKPAPTVAKVEEAASKLSIKEEESITEEERKELKRIAEEEGITEEELLREDGGKDGKDEVVERERVEDSREHLSVVFIGHVDAGKSTISGQILFATGKVDKRTIEKYERESKEKNRESWFLAYILDTNEEERAKGKTVEVGRATFETAAKRYTILDAPGHKNYVPNMIGGASQADVGILVISARKGEFETGFNRGGQSREHAMLAKTLGIKYIIVVINKMDDDTVNWSKERYDEIVDQLSPFMKQTGYNTKTDVFFVPISGLKGLGVVNDPPKDLVPWYTGLGLLGTLDALKSIDRNPNAPLRIPIIDKYKDRGFTMALGKVEAGTITKGDNLYVMPGRVPVEVQQIFLDENDSVRRALPGENIRILLKGVEEEGIHRGYVLSDRINPVPCVTKFECQLAIVELLPHKPIFSAGYKAVLHTHTAVEEFTLVVLLSQLDKTGKVIKKKPGWVKAGQVCRAIIEMAQPIPCELFADVAQLGRFTVRDEGKTIGIGKITSFGPKKERRVARLEFLGGRKCKSTSWK</sequence>
<dbReference type="InterPro" id="IPR009000">
    <property type="entry name" value="Transl_B-barrel_sf"/>
</dbReference>
<dbReference type="Pfam" id="PF03144">
    <property type="entry name" value="GTP_EFTU_D2"/>
    <property type="match status" value="1"/>
</dbReference>
<dbReference type="InterPro" id="IPR027417">
    <property type="entry name" value="P-loop_NTPase"/>
</dbReference>
<dbReference type="AlphaFoldDB" id="A0A2P6N500"/>
<dbReference type="PRINTS" id="PR00315">
    <property type="entry name" value="ELONGATNFCT"/>
</dbReference>
<organism evidence="8 9">
    <name type="scientific">Planoprotostelium fungivorum</name>
    <dbReference type="NCBI Taxonomy" id="1890364"/>
    <lineage>
        <taxon>Eukaryota</taxon>
        <taxon>Amoebozoa</taxon>
        <taxon>Evosea</taxon>
        <taxon>Variosea</taxon>
        <taxon>Cavosteliida</taxon>
        <taxon>Cavosteliaceae</taxon>
        <taxon>Planoprotostelium</taxon>
    </lineage>
</organism>
<keyword evidence="9" id="KW-1185">Reference proteome</keyword>
<evidence type="ECO:0000256" key="2">
    <source>
        <dbReference type="ARBA" id="ARBA00007249"/>
    </source>
</evidence>
<feature type="compositionally biased region" description="Polar residues" evidence="6">
    <location>
        <begin position="88"/>
        <end position="99"/>
    </location>
</feature>
<keyword evidence="4" id="KW-0547">Nucleotide-binding</keyword>
<keyword evidence="8" id="KW-0251">Elongation factor</keyword>
<evidence type="ECO:0000313" key="8">
    <source>
        <dbReference type="EMBL" id="PRP79023.1"/>
    </source>
</evidence>
<dbReference type="InParanoid" id="A0A2P6N500"/>
<keyword evidence="3" id="KW-0963">Cytoplasm</keyword>
<dbReference type="InterPro" id="IPR009001">
    <property type="entry name" value="Transl_elong_EF1A/Init_IF2_C"/>
</dbReference>
<comment type="subcellular location">
    <subcellularLocation>
        <location evidence="1">Cytoplasm</location>
    </subcellularLocation>
</comment>
<dbReference type="SUPFAM" id="SSF50465">
    <property type="entry name" value="EF-Tu/eEF-1alpha/eIF2-gamma C-terminal domain"/>
    <property type="match status" value="1"/>
</dbReference>
<evidence type="ECO:0000256" key="4">
    <source>
        <dbReference type="ARBA" id="ARBA00022741"/>
    </source>
</evidence>
<feature type="compositionally biased region" description="Basic and acidic residues" evidence="6">
    <location>
        <begin position="102"/>
        <end position="115"/>
    </location>
</feature>
<dbReference type="InterPro" id="IPR031157">
    <property type="entry name" value="G_TR_CS"/>
</dbReference>
<dbReference type="PROSITE" id="PS00301">
    <property type="entry name" value="G_TR_1"/>
    <property type="match status" value="1"/>
</dbReference>
<dbReference type="SUPFAM" id="SSF50447">
    <property type="entry name" value="Translation proteins"/>
    <property type="match status" value="1"/>
</dbReference>
<accession>A0A2P6N500</accession>
<dbReference type="GO" id="GO:0005737">
    <property type="term" value="C:cytoplasm"/>
    <property type="evidence" value="ECO:0007669"/>
    <property type="project" value="UniProtKB-SubCell"/>
</dbReference>
<dbReference type="OrthoDB" id="342024at2759"/>
<evidence type="ECO:0000256" key="3">
    <source>
        <dbReference type="ARBA" id="ARBA00022490"/>
    </source>
</evidence>
<dbReference type="InterPro" id="IPR050100">
    <property type="entry name" value="TRAFAC_GTPase_members"/>
</dbReference>
<comment type="similarity">
    <text evidence="2">Belongs to the TRAFAC class translation factor GTPase superfamily. Classic translation factor GTPase family. EF-Tu/EF-1A subfamily.</text>
</comment>
<dbReference type="CDD" id="cd03704">
    <property type="entry name" value="eRF3_C_III"/>
    <property type="match status" value="1"/>
</dbReference>
<keyword evidence="5" id="KW-0342">GTP-binding</keyword>
<feature type="region of interest" description="Disordered" evidence="6">
    <location>
        <begin position="83"/>
        <end position="115"/>
    </location>
</feature>
<dbReference type="CDD" id="cd04089">
    <property type="entry name" value="eRF3_II"/>
    <property type="match status" value="1"/>
</dbReference>
<proteinExistence type="inferred from homology"/>
<gene>
    <name evidence="8" type="ORF">PROFUN_13184</name>
</gene>
<dbReference type="GO" id="GO:0005525">
    <property type="term" value="F:GTP binding"/>
    <property type="evidence" value="ECO:0007669"/>
    <property type="project" value="UniProtKB-KW"/>
</dbReference>
<evidence type="ECO:0000256" key="6">
    <source>
        <dbReference type="SAM" id="MobiDB-lite"/>
    </source>
</evidence>
<dbReference type="GO" id="GO:0003746">
    <property type="term" value="F:translation elongation factor activity"/>
    <property type="evidence" value="ECO:0007669"/>
    <property type="project" value="UniProtKB-KW"/>
</dbReference>
<dbReference type="InterPro" id="IPR054696">
    <property type="entry name" value="GTP-eEF1A_C"/>
</dbReference>
<dbReference type="GO" id="GO:0003924">
    <property type="term" value="F:GTPase activity"/>
    <property type="evidence" value="ECO:0007669"/>
    <property type="project" value="InterPro"/>
</dbReference>
<dbReference type="InterPro" id="IPR004161">
    <property type="entry name" value="EFTu-like_2"/>
</dbReference>
<evidence type="ECO:0000259" key="7">
    <source>
        <dbReference type="PROSITE" id="PS51722"/>
    </source>
</evidence>
<name>A0A2P6N500_9EUKA</name>
<dbReference type="EMBL" id="MDYQ01000200">
    <property type="protein sequence ID" value="PRP79023.1"/>
    <property type="molecule type" value="Genomic_DNA"/>
</dbReference>
<dbReference type="STRING" id="1890364.A0A2P6N500"/>
<keyword evidence="8" id="KW-0648">Protein biosynthesis</keyword>
<dbReference type="InterPro" id="IPR000795">
    <property type="entry name" value="T_Tr_GTP-bd_dom"/>
</dbReference>
<evidence type="ECO:0000256" key="5">
    <source>
        <dbReference type="ARBA" id="ARBA00023134"/>
    </source>
</evidence>
<dbReference type="Gene3D" id="2.40.30.10">
    <property type="entry name" value="Translation factors"/>
    <property type="match status" value="2"/>
</dbReference>
<dbReference type="CDD" id="cd01883">
    <property type="entry name" value="EF1_alpha"/>
    <property type="match status" value="1"/>
</dbReference>
<dbReference type="FunCoup" id="A0A2P6N500">
    <property type="interactions" value="623"/>
</dbReference>
<dbReference type="Pfam" id="PF00009">
    <property type="entry name" value="GTP_EFTU"/>
    <property type="match status" value="1"/>
</dbReference>
<comment type="caution">
    <text evidence="8">The sequence shown here is derived from an EMBL/GenBank/DDBJ whole genome shotgun (WGS) entry which is preliminary data.</text>
</comment>
<dbReference type="FunFam" id="3.40.50.300:FF:001202">
    <property type="entry name" value="Translation elongation factor EF-1 subunit alpha"/>
    <property type="match status" value="1"/>
</dbReference>
<dbReference type="SUPFAM" id="SSF52540">
    <property type="entry name" value="P-loop containing nucleoside triphosphate hydrolases"/>
    <property type="match status" value="1"/>
</dbReference>
<dbReference type="PANTHER" id="PTHR23115">
    <property type="entry name" value="TRANSLATION FACTOR"/>
    <property type="match status" value="1"/>
</dbReference>